<evidence type="ECO:0000313" key="1">
    <source>
        <dbReference type="EMBL" id="KOX68664.1"/>
    </source>
</evidence>
<name>A0A0N0BCH9_9HYME</name>
<proteinExistence type="predicted"/>
<reference evidence="1 2" key="1">
    <citation type="submission" date="2015-07" db="EMBL/GenBank/DDBJ databases">
        <title>The genome of Melipona quadrifasciata.</title>
        <authorList>
            <person name="Pan H."/>
            <person name="Kapheim K."/>
        </authorList>
    </citation>
    <scope>NUCLEOTIDE SEQUENCE [LARGE SCALE GENOMIC DNA]</scope>
    <source>
        <strain evidence="1">0111107301</strain>
        <tissue evidence="1">Whole body</tissue>
    </source>
</reference>
<accession>A0A0N0BCH9</accession>
<dbReference type="OrthoDB" id="7700746at2759"/>
<keyword evidence="2" id="KW-1185">Reference proteome</keyword>
<protein>
    <submittedName>
        <fullName evidence="1">Uncharacterized protein</fullName>
    </submittedName>
</protein>
<evidence type="ECO:0000313" key="2">
    <source>
        <dbReference type="Proteomes" id="UP000053105"/>
    </source>
</evidence>
<dbReference type="EMBL" id="KQ435922">
    <property type="protein sequence ID" value="KOX68664.1"/>
    <property type="molecule type" value="Genomic_DNA"/>
</dbReference>
<dbReference type="Proteomes" id="UP000053105">
    <property type="component" value="Unassembled WGS sequence"/>
</dbReference>
<organism evidence="1 2">
    <name type="scientific">Melipona quadrifasciata</name>
    <dbReference type="NCBI Taxonomy" id="166423"/>
    <lineage>
        <taxon>Eukaryota</taxon>
        <taxon>Metazoa</taxon>
        <taxon>Ecdysozoa</taxon>
        <taxon>Arthropoda</taxon>
        <taxon>Hexapoda</taxon>
        <taxon>Insecta</taxon>
        <taxon>Pterygota</taxon>
        <taxon>Neoptera</taxon>
        <taxon>Endopterygota</taxon>
        <taxon>Hymenoptera</taxon>
        <taxon>Apocrita</taxon>
        <taxon>Aculeata</taxon>
        <taxon>Apoidea</taxon>
        <taxon>Anthophila</taxon>
        <taxon>Apidae</taxon>
        <taxon>Melipona</taxon>
    </lineage>
</organism>
<gene>
    <name evidence="1" type="ORF">WN51_04150</name>
</gene>
<sequence length="54" mass="6479">MSVRMENVAAPRKLNYKMMEWRRKVHYIRLSLQTLLDALASVFSRLTLRIQNDN</sequence>
<dbReference type="AlphaFoldDB" id="A0A0N0BCH9"/>